<organism evidence="2 3">
    <name type="scientific">Vicia faba</name>
    <name type="common">Broad bean</name>
    <name type="synonym">Faba vulgaris</name>
    <dbReference type="NCBI Taxonomy" id="3906"/>
    <lineage>
        <taxon>Eukaryota</taxon>
        <taxon>Viridiplantae</taxon>
        <taxon>Streptophyta</taxon>
        <taxon>Embryophyta</taxon>
        <taxon>Tracheophyta</taxon>
        <taxon>Spermatophyta</taxon>
        <taxon>Magnoliopsida</taxon>
        <taxon>eudicotyledons</taxon>
        <taxon>Gunneridae</taxon>
        <taxon>Pentapetalae</taxon>
        <taxon>rosids</taxon>
        <taxon>fabids</taxon>
        <taxon>Fabales</taxon>
        <taxon>Fabaceae</taxon>
        <taxon>Papilionoideae</taxon>
        <taxon>50 kb inversion clade</taxon>
        <taxon>NPAAA clade</taxon>
        <taxon>Hologalegina</taxon>
        <taxon>IRL clade</taxon>
        <taxon>Fabeae</taxon>
        <taxon>Vicia</taxon>
    </lineage>
</organism>
<feature type="compositionally biased region" description="Basic residues" evidence="1">
    <location>
        <begin position="8"/>
        <end position="21"/>
    </location>
</feature>
<proteinExistence type="predicted"/>
<sequence>MVLPSSKTQRRERRVQDHHRRSSTGALLEDFVYVPPFPTLGSFLRIIAPGGRKTPNFKAASARAEFGLQDRFLLNAEVQFLVFNNKQTAMCCIMSMNYSEVSSYFCKETGLVLCIGAGLNQFCSRWGLFNFPFGISLEVHLDFD</sequence>
<keyword evidence="3" id="KW-1185">Reference proteome</keyword>
<dbReference type="EMBL" id="OX451736">
    <property type="protein sequence ID" value="CAI8590850.1"/>
    <property type="molecule type" value="Genomic_DNA"/>
</dbReference>
<dbReference type="AlphaFoldDB" id="A0AAV0Z3A1"/>
<protein>
    <submittedName>
        <fullName evidence="2">Uncharacterized protein</fullName>
    </submittedName>
</protein>
<gene>
    <name evidence="2" type="ORF">VFH_I460320</name>
</gene>
<accession>A0AAV0Z3A1</accession>
<dbReference type="Proteomes" id="UP001157006">
    <property type="component" value="Chromosome 1L"/>
</dbReference>
<evidence type="ECO:0000313" key="2">
    <source>
        <dbReference type="EMBL" id="CAI8590850.1"/>
    </source>
</evidence>
<reference evidence="2 3" key="1">
    <citation type="submission" date="2023-01" db="EMBL/GenBank/DDBJ databases">
        <authorList>
            <person name="Kreplak J."/>
        </authorList>
    </citation>
    <scope>NUCLEOTIDE SEQUENCE [LARGE SCALE GENOMIC DNA]</scope>
</reference>
<feature type="region of interest" description="Disordered" evidence="1">
    <location>
        <begin position="1"/>
        <end position="21"/>
    </location>
</feature>
<name>A0AAV0Z3A1_VICFA</name>
<evidence type="ECO:0000313" key="3">
    <source>
        <dbReference type="Proteomes" id="UP001157006"/>
    </source>
</evidence>
<evidence type="ECO:0000256" key="1">
    <source>
        <dbReference type="SAM" id="MobiDB-lite"/>
    </source>
</evidence>